<dbReference type="GO" id="GO:0051865">
    <property type="term" value="P:protein autoubiquitination"/>
    <property type="evidence" value="ECO:0007669"/>
    <property type="project" value="EnsemblFungi"/>
</dbReference>
<dbReference type="SUPFAM" id="SSF54495">
    <property type="entry name" value="UBC-like"/>
    <property type="match status" value="1"/>
</dbReference>
<keyword evidence="3" id="KW-1185">Reference proteome</keyword>
<dbReference type="InterPro" id="IPR000608">
    <property type="entry name" value="UBC"/>
</dbReference>
<dbReference type="Gene3D" id="3.10.110.10">
    <property type="entry name" value="Ubiquitin Conjugating Enzyme"/>
    <property type="match status" value="1"/>
</dbReference>
<organism evidence="2 3">
    <name type="scientific">Wickerhamomyces anomalus (strain ATCC 58044 / CBS 1984 / NCYC 433 / NRRL Y-366-8)</name>
    <name type="common">Yeast</name>
    <name type="synonym">Hansenula anomala</name>
    <dbReference type="NCBI Taxonomy" id="683960"/>
    <lineage>
        <taxon>Eukaryota</taxon>
        <taxon>Fungi</taxon>
        <taxon>Dikarya</taxon>
        <taxon>Ascomycota</taxon>
        <taxon>Saccharomycotina</taxon>
        <taxon>Saccharomycetes</taxon>
        <taxon>Phaffomycetales</taxon>
        <taxon>Wickerhamomycetaceae</taxon>
        <taxon>Wickerhamomyces</taxon>
    </lineage>
</organism>
<proteinExistence type="predicted"/>
<dbReference type="Pfam" id="PF00179">
    <property type="entry name" value="UQ_con"/>
    <property type="match status" value="1"/>
</dbReference>
<dbReference type="CDD" id="cd23812">
    <property type="entry name" value="UBCc_ScPEX4-like"/>
    <property type="match status" value="1"/>
</dbReference>
<dbReference type="EMBL" id="KV454208">
    <property type="protein sequence ID" value="ODQ61924.1"/>
    <property type="molecule type" value="Genomic_DNA"/>
</dbReference>
<dbReference type="GO" id="GO:0006513">
    <property type="term" value="P:protein monoubiquitination"/>
    <property type="evidence" value="ECO:0007669"/>
    <property type="project" value="EnsemblFungi"/>
</dbReference>
<dbReference type="GeneID" id="30198459"/>
<evidence type="ECO:0000259" key="1">
    <source>
        <dbReference type="PROSITE" id="PS50127"/>
    </source>
</evidence>
<dbReference type="Proteomes" id="UP000094112">
    <property type="component" value="Unassembled WGS sequence"/>
</dbReference>
<dbReference type="GO" id="GO:0005777">
    <property type="term" value="C:peroxisome"/>
    <property type="evidence" value="ECO:0007669"/>
    <property type="project" value="EnsemblFungi"/>
</dbReference>
<accession>A0A1E3P9P1</accession>
<dbReference type="GO" id="GO:0016562">
    <property type="term" value="P:protein import into peroxisome matrix, receptor recycling"/>
    <property type="evidence" value="ECO:0007669"/>
    <property type="project" value="EnsemblFungi"/>
</dbReference>
<dbReference type="SMART" id="SM00212">
    <property type="entry name" value="UBCc"/>
    <property type="match status" value="1"/>
</dbReference>
<reference evidence="2 3" key="1">
    <citation type="journal article" date="2016" name="Proc. Natl. Acad. Sci. U.S.A.">
        <title>Comparative genomics of biotechnologically important yeasts.</title>
        <authorList>
            <person name="Riley R."/>
            <person name="Haridas S."/>
            <person name="Wolfe K.H."/>
            <person name="Lopes M.R."/>
            <person name="Hittinger C.T."/>
            <person name="Goeker M."/>
            <person name="Salamov A.A."/>
            <person name="Wisecaver J.H."/>
            <person name="Long T.M."/>
            <person name="Calvey C.H."/>
            <person name="Aerts A.L."/>
            <person name="Barry K.W."/>
            <person name="Choi C."/>
            <person name="Clum A."/>
            <person name="Coughlan A.Y."/>
            <person name="Deshpande S."/>
            <person name="Douglass A.P."/>
            <person name="Hanson S.J."/>
            <person name="Klenk H.-P."/>
            <person name="LaButti K.M."/>
            <person name="Lapidus A."/>
            <person name="Lindquist E.A."/>
            <person name="Lipzen A.M."/>
            <person name="Meier-Kolthoff J.P."/>
            <person name="Ohm R.A."/>
            <person name="Otillar R.P."/>
            <person name="Pangilinan J.L."/>
            <person name="Peng Y."/>
            <person name="Rokas A."/>
            <person name="Rosa C.A."/>
            <person name="Scheuner C."/>
            <person name="Sibirny A.A."/>
            <person name="Slot J.C."/>
            <person name="Stielow J.B."/>
            <person name="Sun H."/>
            <person name="Kurtzman C.P."/>
            <person name="Blackwell M."/>
            <person name="Grigoriev I.V."/>
            <person name="Jeffries T.W."/>
        </authorList>
    </citation>
    <scope>NUCLEOTIDE SEQUENCE [LARGE SCALE GENOMIC DNA]</scope>
    <source>
        <strain evidence="3">ATCC 58044 / CBS 1984 / NCYC 433 / NRRL Y-366-8</strain>
    </source>
</reference>
<name>A0A1E3P9P1_WICAA</name>
<dbReference type="OrthoDB" id="9973183at2759"/>
<protein>
    <recommendedName>
        <fullName evidence="1">UBC core domain-containing protein</fullName>
    </recommendedName>
</protein>
<dbReference type="GO" id="GO:0004842">
    <property type="term" value="F:ubiquitin-protein transferase activity"/>
    <property type="evidence" value="ECO:0007669"/>
    <property type="project" value="EnsemblFungi"/>
</dbReference>
<feature type="domain" description="UBC core" evidence="1">
    <location>
        <begin position="1"/>
        <end position="148"/>
    </location>
</feature>
<dbReference type="STRING" id="683960.A0A1E3P9P1"/>
<evidence type="ECO:0000313" key="3">
    <source>
        <dbReference type="Proteomes" id="UP000094112"/>
    </source>
</evidence>
<sequence>MKEYSNIQKELDKNEEYQNIISLEPLNDLFNWKSTIRGPNGSPFEKGIWEIKIRVPHDYPISPPKMEFVNKICHPNVNFKNGEICLDILQAQWTPAWTLLSTMVAIILLLQDPEPNSPLNVDISNLLKNGDLKGYNGLIKYYTHKYALI</sequence>
<gene>
    <name evidence="2" type="ORF">WICANDRAFT_25961</name>
</gene>
<dbReference type="PANTHER" id="PTHR24068">
    <property type="entry name" value="UBIQUITIN-CONJUGATING ENZYME E2"/>
    <property type="match status" value="1"/>
</dbReference>
<dbReference type="RefSeq" id="XP_019041131.1">
    <property type="nucleotide sequence ID" value="XM_019181213.1"/>
</dbReference>
<dbReference type="AlphaFoldDB" id="A0A1E3P9P1"/>
<dbReference type="InterPro" id="IPR016135">
    <property type="entry name" value="UBQ-conjugating_enzyme/RWD"/>
</dbReference>
<evidence type="ECO:0000313" key="2">
    <source>
        <dbReference type="EMBL" id="ODQ61924.1"/>
    </source>
</evidence>
<dbReference type="PROSITE" id="PS50127">
    <property type="entry name" value="UBC_2"/>
    <property type="match status" value="1"/>
</dbReference>